<reference evidence="2" key="2">
    <citation type="submission" date="2013-10" db="EMBL/GenBank/DDBJ databases">
        <authorList>
            <person name="Aslett M."/>
        </authorList>
    </citation>
    <scope>NUCLEOTIDE SEQUENCE [LARGE SCALE GENOMIC DNA]</scope>
    <source>
        <strain evidence="2">Houghton</strain>
    </source>
</reference>
<evidence type="ECO:0000256" key="1">
    <source>
        <dbReference type="SAM" id="MobiDB-lite"/>
    </source>
</evidence>
<feature type="region of interest" description="Disordered" evidence="1">
    <location>
        <begin position="101"/>
        <end position="138"/>
    </location>
</feature>
<accession>U6GUT2</accession>
<gene>
    <name evidence="2" type="ORF">EPH_0011570</name>
</gene>
<dbReference type="VEuPathDB" id="ToxoDB:EPH_0011570"/>
<dbReference type="Proteomes" id="UP000018201">
    <property type="component" value="Unassembled WGS sequence"/>
</dbReference>
<reference evidence="2" key="1">
    <citation type="submission" date="2013-10" db="EMBL/GenBank/DDBJ databases">
        <title>Genomic analysis of the causative agents of coccidiosis in chickens.</title>
        <authorList>
            <person name="Reid A.J."/>
            <person name="Blake D."/>
            <person name="Billington K."/>
            <person name="Browne H."/>
            <person name="Dunn M."/>
            <person name="Hung S."/>
            <person name="Kawahara F."/>
            <person name="Miranda-Saavedra D."/>
            <person name="Mourier T."/>
            <person name="Nagra H."/>
            <person name="Otto T.D."/>
            <person name="Rawlings N."/>
            <person name="Sanchez A."/>
            <person name="Sanders M."/>
            <person name="Subramaniam C."/>
            <person name="Tay Y."/>
            <person name="Dear P."/>
            <person name="Doerig C."/>
            <person name="Gruber A."/>
            <person name="Parkinson J."/>
            <person name="Shirley M."/>
            <person name="Wan K.L."/>
            <person name="Berriman M."/>
            <person name="Tomley F."/>
            <person name="Pain A."/>
        </authorList>
    </citation>
    <scope>NUCLEOTIDE SEQUENCE [LARGE SCALE GENOMIC DNA]</scope>
    <source>
        <strain evidence="2">Houghton</strain>
    </source>
</reference>
<dbReference type="AlphaFoldDB" id="U6GUT2"/>
<protein>
    <submittedName>
        <fullName evidence="2">Uncharacterized protein</fullName>
    </submittedName>
</protein>
<dbReference type="OrthoDB" id="340166at2759"/>
<keyword evidence="3" id="KW-1185">Reference proteome</keyword>
<feature type="compositionally biased region" description="Basic and acidic residues" evidence="1">
    <location>
        <begin position="116"/>
        <end position="138"/>
    </location>
</feature>
<name>U6GUT2_9EIME</name>
<dbReference type="EMBL" id="HG692520">
    <property type="protein sequence ID" value="CDI83023.1"/>
    <property type="molecule type" value="Genomic_DNA"/>
</dbReference>
<proteinExistence type="predicted"/>
<evidence type="ECO:0000313" key="3">
    <source>
        <dbReference type="Proteomes" id="UP000018201"/>
    </source>
</evidence>
<evidence type="ECO:0000313" key="2">
    <source>
        <dbReference type="EMBL" id="CDI83023.1"/>
    </source>
</evidence>
<sequence>MRYYRDKTLKLSLEAPASSLFAEGALKKFEASDVVSTGNSLYFVSDSSFSLMKAGYRLTPLSPENQLIGQSERNGNSESDWEALWLDEQSGVFYIVREAVTHNPDQEEAEAPAETEQQRRQQQEEQQERERSSTKPFHAHIEEITISGDTYNLQTTGLWACETTKARCISLVGS</sequence>
<organism evidence="2 3">
    <name type="scientific">Eimeria praecox</name>
    <dbReference type="NCBI Taxonomy" id="51316"/>
    <lineage>
        <taxon>Eukaryota</taxon>
        <taxon>Sar</taxon>
        <taxon>Alveolata</taxon>
        <taxon>Apicomplexa</taxon>
        <taxon>Conoidasida</taxon>
        <taxon>Coccidia</taxon>
        <taxon>Eucoccidiorida</taxon>
        <taxon>Eimeriorina</taxon>
        <taxon>Eimeriidae</taxon>
        <taxon>Eimeria</taxon>
    </lineage>
</organism>